<evidence type="ECO:0000313" key="3">
    <source>
        <dbReference type="EMBL" id="GEU35729.1"/>
    </source>
</evidence>
<dbReference type="AlphaFoldDB" id="A0A6L2JG27"/>
<evidence type="ECO:0000259" key="2">
    <source>
        <dbReference type="Pfam" id="PF07727"/>
    </source>
</evidence>
<sequence length="729" mass="82582">MDSVVDARKKATKVDASQVLDNGGQGIRSELEGLLRQERQTEHINSTNSFNTISSPVRTAGPSFVNDALPSPIDAPGTPAKKWAIGTKWVFRNKKNERGIVIKNKARLVAQGHTQEEVIDYDEVFALVARIEAIRLFLAYVSFKDFVVYQMGVKSAFLYGKIEEEVYVYQPPGFEDPDFPNKVYKKELSMEFETLMHDKFQMSSMEELSFFLGLQVQQKSDEIFISQDKYVTDILKKISFSTIKTVSTPMEPNKELVKDAKAKDAYLISKSGSQFRMMITKDGRCFMDIFVVKTGISSLNTAGQRTQSMATLNEPLQGTGSVEGIAKHKEIYVMYSHTKKIFANMKRQEQGFSRNVTPLFETMMVIAQEEVGECLEVSTADQVTTAGEVVTAASVKDSVVPTTATTADVHDELTLSKTLITIKAAKPKVISTAITTPRAKGIVFYEQVQALQPIVSLSKDKGKAKMIEPKKPLKKKDQIALDKEVARKLEVEIRAKLEEEERITREKDEASRDVIEEWDDVQATIDADRQLAEQIQAQEREQILSFCLQESEYLCGYGYIECGGNLKKTKAEGSSKRVGQELEQESVKKQKLAEQEQDKVANDDTAELKRCLKIVPEHDDDVAIEATPISFKSPTIVDYKIYREGKKSYFKIIRAEGNSQNYLTYGIMFKNFNREDLAVLRSIVKERFKKTKPVNDMENLLFQTLKTMFEPHVEDIIWKYQQRVVKVNN</sequence>
<organism evidence="3">
    <name type="scientific">Tanacetum cinerariifolium</name>
    <name type="common">Dalmatian daisy</name>
    <name type="synonym">Chrysanthemum cinerariifolium</name>
    <dbReference type="NCBI Taxonomy" id="118510"/>
    <lineage>
        <taxon>Eukaryota</taxon>
        <taxon>Viridiplantae</taxon>
        <taxon>Streptophyta</taxon>
        <taxon>Embryophyta</taxon>
        <taxon>Tracheophyta</taxon>
        <taxon>Spermatophyta</taxon>
        <taxon>Magnoliopsida</taxon>
        <taxon>eudicotyledons</taxon>
        <taxon>Gunneridae</taxon>
        <taxon>Pentapetalae</taxon>
        <taxon>asterids</taxon>
        <taxon>campanulids</taxon>
        <taxon>Asterales</taxon>
        <taxon>Asteraceae</taxon>
        <taxon>Asteroideae</taxon>
        <taxon>Anthemideae</taxon>
        <taxon>Anthemidinae</taxon>
        <taxon>Tanacetum</taxon>
    </lineage>
</organism>
<protein>
    <submittedName>
        <fullName evidence="3">Copia protein</fullName>
    </submittedName>
</protein>
<proteinExistence type="predicted"/>
<reference evidence="3" key="1">
    <citation type="journal article" date="2019" name="Sci. Rep.">
        <title>Draft genome of Tanacetum cinerariifolium, the natural source of mosquito coil.</title>
        <authorList>
            <person name="Yamashiro T."/>
            <person name="Shiraishi A."/>
            <person name="Satake H."/>
            <person name="Nakayama K."/>
        </authorList>
    </citation>
    <scope>NUCLEOTIDE SEQUENCE</scope>
</reference>
<feature type="domain" description="Reverse transcriptase Ty1/copia-type" evidence="2">
    <location>
        <begin position="79"/>
        <end position="188"/>
    </location>
</feature>
<keyword evidence="1" id="KW-0175">Coiled coil</keyword>
<dbReference type="Pfam" id="PF07727">
    <property type="entry name" value="RVT_2"/>
    <property type="match status" value="2"/>
</dbReference>
<feature type="domain" description="Reverse transcriptase Ty1/copia-type" evidence="2">
    <location>
        <begin position="191"/>
        <end position="251"/>
    </location>
</feature>
<accession>A0A6L2JG27</accession>
<evidence type="ECO:0000256" key="1">
    <source>
        <dbReference type="SAM" id="Coils"/>
    </source>
</evidence>
<comment type="caution">
    <text evidence="3">The sequence shown here is derived from an EMBL/GenBank/DDBJ whole genome shotgun (WGS) entry which is preliminary data.</text>
</comment>
<dbReference type="InterPro" id="IPR013103">
    <property type="entry name" value="RVT_2"/>
</dbReference>
<dbReference type="EMBL" id="BKCJ010000724">
    <property type="protein sequence ID" value="GEU35729.1"/>
    <property type="molecule type" value="Genomic_DNA"/>
</dbReference>
<name>A0A6L2JG27_TANCI</name>
<gene>
    <name evidence="3" type="ORF">Tci_007707</name>
</gene>
<feature type="coiled-coil region" evidence="1">
    <location>
        <begin position="486"/>
        <end position="513"/>
    </location>
</feature>